<dbReference type="Pfam" id="PF00685">
    <property type="entry name" value="Sulfotransfer_1"/>
    <property type="match status" value="1"/>
</dbReference>
<dbReference type="AlphaFoldDB" id="A0A8K0CJQ2"/>
<feature type="non-terminal residue" evidence="4">
    <location>
        <position position="1"/>
    </location>
</feature>
<proteinExistence type="inferred from homology"/>
<dbReference type="PANTHER" id="PTHR11783">
    <property type="entry name" value="SULFOTRANSFERASE SULT"/>
    <property type="match status" value="1"/>
</dbReference>
<dbReference type="Proteomes" id="UP000801492">
    <property type="component" value="Unassembled WGS sequence"/>
</dbReference>
<reference evidence="4" key="1">
    <citation type="submission" date="2019-08" db="EMBL/GenBank/DDBJ databases">
        <title>The genome of the North American firefly Photinus pyralis.</title>
        <authorList>
            <consortium name="Photinus pyralis genome working group"/>
            <person name="Fallon T.R."/>
            <person name="Sander Lower S.E."/>
            <person name="Weng J.-K."/>
        </authorList>
    </citation>
    <scope>NUCLEOTIDE SEQUENCE</scope>
    <source>
        <strain evidence="4">TRF0915ILg1</strain>
        <tissue evidence="4">Whole body</tissue>
    </source>
</reference>
<sequence>TTWAQEMIWLIVNNFDYDAAAKDIIYVRSPQIEYPALFDMAKLYKDRLDMHDLEYYRTVELAKSPRVIKSHLHWSLLPEEIRNGFKQPKIIVVLRNPEDTCVSLYYYSQSAEGYKGSFEDFCKLFLAGRVCFGPFWKQVLSYWNEKRRSNILFIKYKDMRNDLPAVIKTIANFLEKSITEDQLTKLTEHLSFESMKKNPTVNHRESVQYTKLGVANAHKNFIRSGKVGGYKFEMSPEMIEKFKAWTKENTEGADLVLH</sequence>
<name>A0A8K0CJQ2_IGNLU</name>
<protein>
    <recommendedName>
        <fullName evidence="3">Sulfotransferase domain-containing protein</fullName>
    </recommendedName>
</protein>
<dbReference type="InterPro" id="IPR027417">
    <property type="entry name" value="P-loop_NTPase"/>
</dbReference>
<dbReference type="EMBL" id="VTPC01076710">
    <property type="protein sequence ID" value="KAF2888500.1"/>
    <property type="molecule type" value="Genomic_DNA"/>
</dbReference>
<accession>A0A8K0CJQ2</accession>
<evidence type="ECO:0000256" key="2">
    <source>
        <dbReference type="ARBA" id="ARBA00022679"/>
    </source>
</evidence>
<keyword evidence="5" id="KW-1185">Reference proteome</keyword>
<evidence type="ECO:0000313" key="5">
    <source>
        <dbReference type="Proteomes" id="UP000801492"/>
    </source>
</evidence>
<dbReference type="Gene3D" id="3.40.50.300">
    <property type="entry name" value="P-loop containing nucleotide triphosphate hydrolases"/>
    <property type="match status" value="1"/>
</dbReference>
<organism evidence="4 5">
    <name type="scientific">Ignelater luminosus</name>
    <name type="common">Cucubano</name>
    <name type="synonym">Pyrophorus luminosus</name>
    <dbReference type="NCBI Taxonomy" id="2038154"/>
    <lineage>
        <taxon>Eukaryota</taxon>
        <taxon>Metazoa</taxon>
        <taxon>Ecdysozoa</taxon>
        <taxon>Arthropoda</taxon>
        <taxon>Hexapoda</taxon>
        <taxon>Insecta</taxon>
        <taxon>Pterygota</taxon>
        <taxon>Neoptera</taxon>
        <taxon>Endopterygota</taxon>
        <taxon>Coleoptera</taxon>
        <taxon>Polyphaga</taxon>
        <taxon>Elateriformia</taxon>
        <taxon>Elateroidea</taxon>
        <taxon>Elateridae</taxon>
        <taxon>Agrypninae</taxon>
        <taxon>Pyrophorini</taxon>
        <taxon>Ignelater</taxon>
    </lineage>
</organism>
<keyword evidence="2" id="KW-0808">Transferase</keyword>
<evidence type="ECO:0000259" key="3">
    <source>
        <dbReference type="Pfam" id="PF00685"/>
    </source>
</evidence>
<feature type="domain" description="Sulfotransferase" evidence="3">
    <location>
        <begin position="1"/>
        <end position="251"/>
    </location>
</feature>
<dbReference type="SUPFAM" id="SSF52540">
    <property type="entry name" value="P-loop containing nucleoside triphosphate hydrolases"/>
    <property type="match status" value="1"/>
</dbReference>
<evidence type="ECO:0000256" key="1">
    <source>
        <dbReference type="ARBA" id="ARBA00005771"/>
    </source>
</evidence>
<dbReference type="InterPro" id="IPR000863">
    <property type="entry name" value="Sulfotransferase_dom"/>
</dbReference>
<gene>
    <name evidence="4" type="ORF">ILUMI_17673</name>
</gene>
<dbReference type="GO" id="GO:0008146">
    <property type="term" value="F:sulfotransferase activity"/>
    <property type="evidence" value="ECO:0007669"/>
    <property type="project" value="InterPro"/>
</dbReference>
<dbReference type="OrthoDB" id="205623at2759"/>
<comment type="caution">
    <text evidence="4">The sequence shown here is derived from an EMBL/GenBank/DDBJ whole genome shotgun (WGS) entry which is preliminary data.</text>
</comment>
<comment type="similarity">
    <text evidence="1">Belongs to the sulfotransferase 1 family.</text>
</comment>
<evidence type="ECO:0000313" key="4">
    <source>
        <dbReference type="EMBL" id="KAF2888500.1"/>
    </source>
</evidence>